<feature type="transmembrane region" description="Helical" evidence="1">
    <location>
        <begin position="109"/>
        <end position="130"/>
    </location>
</feature>
<proteinExistence type="predicted"/>
<feature type="transmembrane region" description="Helical" evidence="1">
    <location>
        <begin position="58"/>
        <end position="76"/>
    </location>
</feature>
<keyword evidence="1" id="KW-1133">Transmembrane helix</keyword>
<name>A0ABS5CF18_9BACL</name>
<evidence type="ECO:0000313" key="3">
    <source>
        <dbReference type="Proteomes" id="UP000673394"/>
    </source>
</evidence>
<accession>A0ABS5CF18</accession>
<keyword evidence="3" id="KW-1185">Reference proteome</keyword>
<keyword evidence="1" id="KW-0812">Transmembrane</keyword>
<evidence type="ECO:0000256" key="1">
    <source>
        <dbReference type="SAM" id="Phobius"/>
    </source>
</evidence>
<feature type="transmembrane region" description="Helical" evidence="1">
    <location>
        <begin position="34"/>
        <end position="52"/>
    </location>
</feature>
<dbReference type="EMBL" id="JAGKSP010000006">
    <property type="protein sequence ID" value="MBP3964450.1"/>
    <property type="molecule type" value="Genomic_DNA"/>
</dbReference>
<comment type="caution">
    <text evidence="2">The sequence shown here is derived from an EMBL/GenBank/DDBJ whole genome shotgun (WGS) entry which is preliminary data.</text>
</comment>
<dbReference type="RefSeq" id="WP_210659774.1">
    <property type="nucleotide sequence ID" value="NZ_JAGKSP010000006.1"/>
</dbReference>
<evidence type="ECO:0008006" key="4">
    <source>
        <dbReference type="Google" id="ProtNLM"/>
    </source>
</evidence>
<dbReference type="InterPro" id="IPR014617">
    <property type="entry name" value="YphA_Bacsu"/>
</dbReference>
<dbReference type="Proteomes" id="UP000673394">
    <property type="component" value="Unassembled WGS sequence"/>
</dbReference>
<protein>
    <recommendedName>
        <fullName evidence="4">Permease</fullName>
    </recommendedName>
</protein>
<evidence type="ECO:0000313" key="2">
    <source>
        <dbReference type="EMBL" id="MBP3964450.1"/>
    </source>
</evidence>
<feature type="transmembrane region" description="Helical" evidence="1">
    <location>
        <begin position="137"/>
        <end position="158"/>
    </location>
</feature>
<feature type="transmembrane region" description="Helical" evidence="1">
    <location>
        <begin position="6"/>
        <end position="22"/>
    </location>
</feature>
<dbReference type="Pfam" id="PF24124">
    <property type="entry name" value="YphA"/>
    <property type="match status" value="1"/>
</dbReference>
<sequence>MNDGFIAFWLLSMAFILYATGWKEQVAEGMSSRMLGLFILGALLLHVAELTIRDSILLTGSAALAIAVAIFQLVRIRYFGSMLFVFFSALLTGFMWMWVRYIYGMDPVFIALNPAWDGPLLAGLFAGLLADRFRSQFVIAVFAAVLSQLDLLISPLVITKQMMIGSPAWWDGLVIALTAARVTGNAKNWLKQKAVRFVEGRAGEERGGNL</sequence>
<gene>
    <name evidence="2" type="ORF">I8J30_17170</name>
</gene>
<feature type="transmembrane region" description="Helical" evidence="1">
    <location>
        <begin position="83"/>
        <end position="103"/>
    </location>
</feature>
<organism evidence="2 3">
    <name type="scientific">Paenibacillus lignilyticus</name>
    <dbReference type="NCBI Taxonomy" id="1172615"/>
    <lineage>
        <taxon>Bacteria</taxon>
        <taxon>Bacillati</taxon>
        <taxon>Bacillota</taxon>
        <taxon>Bacilli</taxon>
        <taxon>Bacillales</taxon>
        <taxon>Paenibacillaceae</taxon>
        <taxon>Paenibacillus</taxon>
    </lineage>
</organism>
<reference evidence="2 3" key="1">
    <citation type="submission" date="2021-04" db="EMBL/GenBank/DDBJ databases">
        <title>Paenibacillus sp. DLE-14 whole genome sequence.</title>
        <authorList>
            <person name="Ham Y.J."/>
        </authorList>
    </citation>
    <scope>NUCLEOTIDE SEQUENCE [LARGE SCALE GENOMIC DNA]</scope>
    <source>
        <strain evidence="2 3">DLE-14</strain>
    </source>
</reference>
<keyword evidence="1" id="KW-0472">Membrane</keyword>